<evidence type="ECO:0000313" key="1">
    <source>
        <dbReference type="EMBL" id="TQS44342.1"/>
    </source>
</evidence>
<sequence>MPKSPYEGQMEVICPECGLRAHIVNRLEDGILAIGAHTDPAKPIAEAECPGGGRPITGIPDF</sequence>
<dbReference type="AlphaFoldDB" id="A0A545ASM5"/>
<dbReference type="Proteomes" id="UP000317982">
    <property type="component" value="Unassembled WGS sequence"/>
</dbReference>
<proteinExistence type="predicted"/>
<evidence type="ECO:0000313" key="2">
    <source>
        <dbReference type="Proteomes" id="UP000317982"/>
    </source>
</evidence>
<name>A0A545ASM5_9ACTN</name>
<reference evidence="1 2" key="1">
    <citation type="submission" date="2019-07" db="EMBL/GenBank/DDBJ databases">
        <title>Cryptosporangium phraense sp. nov., isolated from plant litter.</title>
        <authorList>
            <person name="Suriyachadkun C."/>
        </authorList>
    </citation>
    <scope>NUCLEOTIDE SEQUENCE [LARGE SCALE GENOMIC DNA]</scope>
    <source>
        <strain evidence="1 2">A-T 5661</strain>
    </source>
</reference>
<keyword evidence="2" id="KW-1185">Reference proteome</keyword>
<gene>
    <name evidence="1" type="ORF">FL583_15530</name>
</gene>
<accession>A0A545ASM5</accession>
<organism evidence="1 2">
    <name type="scientific">Cryptosporangium phraense</name>
    <dbReference type="NCBI Taxonomy" id="2593070"/>
    <lineage>
        <taxon>Bacteria</taxon>
        <taxon>Bacillati</taxon>
        <taxon>Actinomycetota</taxon>
        <taxon>Actinomycetes</taxon>
        <taxon>Cryptosporangiales</taxon>
        <taxon>Cryptosporangiaceae</taxon>
        <taxon>Cryptosporangium</taxon>
    </lineage>
</organism>
<protein>
    <submittedName>
        <fullName evidence="1">Uncharacterized protein</fullName>
    </submittedName>
</protein>
<dbReference type="RefSeq" id="WP_142705333.1">
    <property type="nucleotide sequence ID" value="NZ_VIRS01000009.1"/>
</dbReference>
<dbReference type="EMBL" id="VIRS01000009">
    <property type="protein sequence ID" value="TQS44342.1"/>
    <property type="molecule type" value="Genomic_DNA"/>
</dbReference>
<dbReference type="InParanoid" id="A0A545ASM5"/>
<comment type="caution">
    <text evidence="1">The sequence shown here is derived from an EMBL/GenBank/DDBJ whole genome shotgun (WGS) entry which is preliminary data.</text>
</comment>